<evidence type="ECO:0000313" key="3">
    <source>
        <dbReference type="Proteomes" id="UP000315496"/>
    </source>
</evidence>
<protein>
    <submittedName>
        <fullName evidence="2">Uncharacterized protein</fullName>
    </submittedName>
</protein>
<reference evidence="2 3" key="1">
    <citation type="submission" date="2019-05" db="EMBL/GenBank/DDBJ databases">
        <title>The compact genome of Giardia muris reveals important steps in the evolution of intestinal protozoan parasites.</title>
        <authorList>
            <person name="Xu F."/>
            <person name="Jimenez-Gonzalez A."/>
            <person name="Einarsson E."/>
            <person name="Astvaldsson A."/>
            <person name="Peirasmaki D."/>
            <person name="Eckmann L."/>
            <person name="Andersson J.O."/>
            <person name="Svard S.G."/>
            <person name="Jerlstrom-Hultqvist J."/>
        </authorList>
    </citation>
    <scope>NUCLEOTIDE SEQUENCE [LARGE SCALE GENOMIC DNA]</scope>
    <source>
        <strain evidence="2 3">Roberts-Thomson</strain>
    </source>
</reference>
<name>A0A4Z1SP02_GIAMU</name>
<dbReference type="VEuPathDB" id="GiardiaDB:GMRT_10858"/>
<feature type="compositionally biased region" description="Low complexity" evidence="1">
    <location>
        <begin position="384"/>
        <end position="396"/>
    </location>
</feature>
<keyword evidence="3" id="KW-1185">Reference proteome</keyword>
<sequence length="863" mass="95659">MQGSTRRANPGLEPQALPHPVKSVSLVTAQRQGSFLLASTGAAAPMGTPIQPRQPSSGVAPVVHSLEEALATCLEPSLRQELQKSVLNVPKLYSTFKAQFDLLAKTLLANVNTIPEMPLYCRVAASFKRRGVIKVVQQLMLDGHIPYAAPSAYNWAPVKGDQFSILPIPYDRLLRPGLLSRIVTSSQLQEENASILESVSWHSILEASQTTRKNEGEGGALRIESLIGSAMTVPAIGKVKVKQTRSLSNPISGEGDLLSNAMGGLKGLEEQLQLEEGWLYKQFFNGKGKGTKSSKPDHNMDQTPMQPFLPLSYVFTSSESSEKDEVSQEDDLKTPIRTLHANSVLTAPLAHVESQLSFFYTEILGIVPIREPKERSSAQPPKPTSSTEISLTSSPSDPQLSLPCFNGFIHFKKYPSVKNYREFLRDLVITLSKAMGHSHRQTGLINNEVLLDLREKVKCPTILKHARRYLTEGPKGRAFQRVQPHVEVGKALYINRASLLRFIDSYTNTPIMSELLKLFYVGYTASAYLQLLIGALLDPFEEAELLSIHPLRYNVSPLKEDYYIGTSFLKIRVKRGGRELIIPFIPNGFSDTGMHVLTEVPPTSTFYPGETIRVPVASYSPAAKGVILHLEQAIVLSTNSTSLIAILMEVVDVATDQPVVRDFPLLKQPKAHEDLACSSDLCTLNTWDVYRCENCESGVMLPYKLLGQCIQHPTRQYMSDAIYNKRLKKTRMFASLDVSENQVIGRSFFFKHIESMRDILKRCKFTDASNVVLCENSLSLIAALLINPSIVALLEYDATVKKPGLMALATNTDALTSFKVMTDMVWTTLRTYDASFTLPGTAQRRSLDAIKVFYNDLLVLLGP</sequence>
<dbReference type="EMBL" id="VDLU01000003">
    <property type="protein sequence ID" value="TNJ27554.1"/>
    <property type="molecule type" value="Genomic_DNA"/>
</dbReference>
<dbReference type="AlphaFoldDB" id="A0A4Z1SP02"/>
<comment type="caution">
    <text evidence="2">The sequence shown here is derived from an EMBL/GenBank/DDBJ whole genome shotgun (WGS) entry which is preliminary data.</text>
</comment>
<accession>A0A4Z1SP02</accession>
<dbReference type="Proteomes" id="UP000315496">
    <property type="component" value="Chromosome 3"/>
</dbReference>
<gene>
    <name evidence="2" type="ORF">GMRT_10858</name>
</gene>
<dbReference type="OrthoDB" id="10254503at2759"/>
<proteinExistence type="predicted"/>
<evidence type="ECO:0000313" key="2">
    <source>
        <dbReference type="EMBL" id="TNJ27554.1"/>
    </source>
</evidence>
<organism evidence="2 3">
    <name type="scientific">Giardia muris</name>
    <dbReference type="NCBI Taxonomy" id="5742"/>
    <lineage>
        <taxon>Eukaryota</taxon>
        <taxon>Metamonada</taxon>
        <taxon>Diplomonadida</taxon>
        <taxon>Hexamitidae</taxon>
        <taxon>Giardiinae</taxon>
        <taxon>Giardia</taxon>
    </lineage>
</organism>
<evidence type="ECO:0000256" key="1">
    <source>
        <dbReference type="SAM" id="MobiDB-lite"/>
    </source>
</evidence>
<feature type="region of interest" description="Disordered" evidence="1">
    <location>
        <begin position="371"/>
        <end position="396"/>
    </location>
</feature>